<sequence>MTKIPARLVASLLIIPATFGAFRAFAAPSKKSKVRLAAIPKAAKRASGQISTANMPRYVSLATIKKLQKQNPIHPGAALQPMWEGHALKTPMRDLLTGPSLDLPALLPAKANVKTRANAQRFPRPIAPASPARLRAARNNATPKWVRYPLEFQLAGIGLGTRAVDKDRFNRIDRYGLFALHGNPTAVVRQIGGTTVVGGEGGATSGPSGSQGGGRAPGIPGLPGGEGSAGAAPASGSNLTLPQTPPETAALFPQSQFGGGLPDWALAVTVKLDNNHVEWLYKRETYAMGFVVDRLGFVDAIIVAGLSSDITRTQLEDPIHTVKLGDDLRKVMFRYGYPDDLVPLAADPAAVANDTTGAPGGGGGGGADAALGGGAFPGGLAGRGGPGGAGGADTGAVAAAAAGSNGAFRTYDLRYEQSYNVVFTIRNNRVVRIYIFGDPDFFNAQRRNQIRAKY</sequence>
<evidence type="ECO:0000313" key="3">
    <source>
        <dbReference type="EMBL" id="PQV63060.1"/>
    </source>
</evidence>
<dbReference type="EMBL" id="NIGF01000016">
    <property type="protein sequence ID" value="PQV63060.1"/>
    <property type="molecule type" value="Genomic_DNA"/>
</dbReference>
<evidence type="ECO:0000256" key="2">
    <source>
        <dbReference type="SAM" id="SignalP"/>
    </source>
</evidence>
<protein>
    <submittedName>
        <fullName evidence="3">Uncharacterized protein</fullName>
    </submittedName>
</protein>
<organism evidence="3 4">
    <name type="scientific">Abditibacterium utsteinense</name>
    <dbReference type="NCBI Taxonomy" id="1960156"/>
    <lineage>
        <taxon>Bacteria</taxon>
        <taxon>Pseudomonadati</taxon>
        <taxon>Abditibacteriota</taxon>
        <taxon>Abditibacteriia</taxon>
        <taxon>Abditibacteriales</taxon>
        <taxon>Abditibacteriaceae</taxon>
        <taxon>Abditibacterium</taxon>
    </lineage>
</organism>
<comment type="caution">
    <text evidence="3">The sequence shown here is derived from an EMBL/GenBank/DDBJ whole genome shotgun (WGS) entry which is preliminary data.</text>
</comment>
<name>A0A2S8SQJ2_9BACT</name>
<reference evidence="3 4" key="1">
    <citation type="journal article" date="2018" name="Syst. Appl. Microbiol.">
        <title>Abditibacterium utsteinense sp. nov., the first cultivated member of candidate phylum FBP, isolated from ice-free Antarctic soil samples.</title>
        <authorList>
            <person name="Tahon G."/>
            <person name="Tytgat B."/>
            <person name="Lebbe L."/>
            <person name="Carlier A."/>
            <person name="Willems A."/>
        </authorList>
    </citation>
    <scope>NUCLEOTIDE SEQUENCE [LARGE SCALE GENOMIC DNA]</scope>
    <source>
        <strain evidence="3 4">LMG 29911</strain>
    </source>
</reference>
<dbReference type="Proteomes" id="UP000237684">
    <property type="component" value="Unassembled WGS sequence"/>
</dbReference>
<feature type="signal peptide" evidence="2">
    <location>
        <begin position="1"/>
        <end position="26"/>
    </location>
</feature>
<proteinExistence type="predicted"/>
<feature type="chain" id="PRO_5015604996" evidence="2">
    <location>
        <begin position="27"/>
        <end position="454"/>
    </location>
</feature>
<evidence type="ECO:0000256" key="1">
    <source>
        <dbReference type="SAM" id="MobiDB-lite"/>
    </source>
</evidence>
<keyword evidence="2" id="KW-0732">Signal</keyword>
<gene>
    <name evidence="3" type="ORF">B1R32_11637</name>
</gene>
<evidence type="ECO:0000313" key="4">
    <source>
        <dbReference type="Proteomes" id="UP000237684"/>
    </source>
</evidence>
<dbReference type="AlphaFoldDB" id="A0A2S8SQJ2"/>
<accession>A0A2S8SQJ2</accession>
<keyword evidence="4" id="KW-1185">Reference proteome</keyword>
<feature type="compositionally biased region" description="Gly residues" evidence="1">
    <location>
        <begin position="198"/>
        <end position="228"/>
    </location>
</feature>
<feature type="region of interest" description="Disordered" evidence="1">
    <location>
        <begin position="198"/>
        <end position="247"/>
    </location>
</feature>
<dbReference type="RefSeq" id="WP_106380802.1">
    <property type="nucleotide sequence ID" value="NZ_NIGF01000016.1"/>
</dbReference>
<dbReference type="InParanoid" id="A0A2S8SQJ2"/>